<comment type="caution">
    <text evidence="1">The sequence shown here is derived from an EMBL/GenBank/DDBJ whole genome shotgun (WGS) entry which is preliminary data.</text>
</comment>
<proteinExistence type="predicted"/>
<keyword evidence="2" id="KW-1185">Reference proteome</keyword>
<reference evidence="1 2" key="1">
    <citation type="submission" date="2021-10" db="EMBL/GenBank/DDBJ databases">
        <title>Streptomyces gossypii sp. nov., isolated from soil collected from cotton field.</title>
        <authorList>
            <person name="Ge X."/>
            <person name="Chen X."/>
            <person name="Liu W."/>
        </authorList>
    </citation>
    <scope>NUCLEOTIDE SEQUENCE [LARGE SCALE GENOMIC DNA]</scope>
    <source>
        <strain evidence="1 2">N2-109</strain>
    </source>
</reference>
<sequence>MSWITPRRLGAAAVLYATFVGGWYLGQPLDPECAVEADSGYEPAPPGPADLEITQGTAIVRDVATAEVFSTGYCDSYTQHPRVWAWVNGDWR</sequence>
<evidence type="ECO:0000313" key="2">
    <source>
        <dbReference type="Proteomes" id="UP001156389"/>
    </source>
</evidence>
<evidence type="ECO:0008006" key="3">
    <source>
        <dbReference type="Google" id="ProtNLM"/>
    </source>
</evidence>
<dbReference type="Proteomes" id="UP001156389">
    <property type="component" value="Unassembled WGS sequence"/>
</dbReference>
<dbReference type="RefSeq" id="WP_260220021.1">
    <property type="nucleotide sequence ID" value="NZ_JAJAGO010000011.1"/>
</dbReference>
<name>A0ABT2JXR1_9ACTN</name>
<protein>
    <recommendedName>
        <fullName evidence="3">Secreted protein</fullName>
    </recommendedName>
</protein>
<organism evidence="1 2">
    <name type="scientific">Streptomyces gossypii</name>
    <dbReference type="NCBI Taxonomy" id="2883101"/>
    <lineage>
        <taxon>Bacteria</taxon>
        <taxon>Bacillati</taxon>
        <taxon>Actinomycetota</taxon>
        <taxon>Actinomycetes</taxon>
        <taxon>Kitasatosporales</taxon>
        <taxon>Streptomycetaceae</taxon>
        <taxon>Streptomyces</taxon>
    </lineage>
</organism>
<evidence type="ECO:0000313" key="1">
    <source>
        <dbReference type="EMBL" id="MCT2592692.1"/>
    </source>
</evidence>
<accession>A0ABT2JXR1</accession>
<gene>
    <name evidence="1" type="ORF">LHJ74_22725</name>
</gene>
<dbReference type="EMBL" id="JAJAGO010000011">
    <property type="protein sequence ID" value="MCT2592692.1"/>
    <property type="molecule type" value="Genomic_DNA"/>
</dbReference>